<evidence type="ECO:0000256" key="1">
    <source>
        <dbReference type="SAM" id="SignalP"/>
    </source>
</evidence>
<protein>
    <recommendedName>
        <fullName evidence="6">DUF3048 domain-containing protein</fullName>
    </recommendedName>
</protein>
<dbReference type="InterPro" id="IPR035328">
    <property type="entry name" value="DUF3048_C"/>
</dbReference>
<name>A0ABN7S2U8_THEXY</name>
<dbReference type="Proteomes" id="UP000681526">
    <property type="component" value="Unassembled WGS sequence"/>
</dbReference>
<proteinExistence type="predicted"/>
<evidence type="ECO:0000259" key="3">
    <source>
        <dbReference type="Pfam" id="PF17479"/>
    </source>
</evidence>
<feature type="signal peptide" evidence="1">
    <location>
        <begin position="1"/>
        <end position="28"/>
    </location>
</feature>
<evidence type="ECO:0008006" key="6">
    <source>
        <dbReference type="Google" id="ProtNLM"/>
    </source>
</evidence>
<dbReference type="PROSITE" id="PS51257">
    <property type="entry name" value="PROKAR_LIPOPROTEIN"/>
    <property type="match status" value="1"/>
</dbReference>
<organism evidence="4 5">
    <name type="scientific">Thermobacillus xylanilyticus</name>
    <dbReference type="NCBI Taxonomy" id="76633"/>
    <lineage>
        <taxon>Bacteria</taxon>
        <taxon>Bacillati</taxon>
        <taxon>Bacillota</taxon>
        <taxon>Bacilli</taxon>
        <taxon>Bacillales</taxon>
        <taxon>Paenibacillaceae</taxon>
        <taxon>Thermobacillus</taxon>
    </lineage>
</organism>
<dbReference type="RefSeq" id="WP_213485453.1">
    <property type="nucleotide sequence ID" value="NZ_CAJRAY010000080.1"/>
</dbReference>
<dbReference type="Pfam" id="PF17479">
    <property type="entry name" value="DUF3048_C"/>
    <property type="match status" value="1"/>
</dbReference>
<dbReference type="Gene3D" id="3.50.90.10">
    <property type="entry name" value="YerB-like"/>
    <property type="match status" value="1"/>
</dbReference>
<evidence type="ECO:0000313" key="5">
    <source>
        <dbReference type="Proteomes" id="UP000681526"/>
    </source>
</evidence>
<keyword evidence="5" id="KW-1185">Reference proteome</keyword>
<feature type="chain" id="PRO_5045784288" description="DUF3048 domain-containing protein" evidence="1">
    <location>
        <begin position="29"/>
        <end position="363"/>
    </location>
</feature>
<comment type="caution">
    <text evidence="4">The sequence shown here is derived from an EMBL/GenBank/DDBJ whole genome shotgun (WGS) entry which is preliminary data.</text>
</comment>
<dbReference type="Pfam" id="PF11258">
    <property type="entry name" value="DUF3048"/>
    <property type="match status" value="1"/>
</dbReference>
<dbReference type="SUPFAM" id="SSF159774">
    <property type="entry name" value="YerB-like"/>
    <property type="match status" value="1"/>
</dbReference>
<keyword evidence="1" id="KW-0732">Signal</keyword>
<accession>A0ABN7S2U8</accession>
<sequence length="363" mass="40010">MNKPRNARKVLLLLLALLLLLLAAGCGGKQENNGNADQDADQQEPIVVPEPEPEPQPAYFAPLTGLPHDEEAKKRPVAVMINNLKPARPQSGLPHADVVWEVLAEGGITRLIAIFQSDEAYDGAIGPIRSIRPYMIELAESYNAVIVHAGASTDAYGILRKQKKEHLDEITNAGAYFRRDKSRKAPHNLYSDLPNLRAGAEKRGYAADAAIPAYRFLDDEGDGTTAGSVREIDIRFQLKNYIVTYRYDENKRQYLRFIDGEPHTDLVSGEQLAATNLVVLGTSHKVLDDEGRLAVDLDSGGPAMLIRRGEAIECTWERDASGVIRLMKDGAELPFARGTIYYHVVPDAKSLADHVTIRQPENA</sequence>
<evidence type="ECO:0000259" key="2">
    <source>
        <dbReference type="Pfam" id="PF11258"/>
    </source>
</evidence>
<dbReference type="EMBL" id="CAJRAY010000080">
    <property type="protein sequence ID" value="CAG5091181.1"/>
    <property type="molecule type" value="Genomic_DNA"/>
</dbReference>
<reference evidence="4 5" key="1">
    <citation type="submission" date="2021-04" db="EMBL/GenBank/DDBJ databases">
        <authorList>
            <person name="Rakotoarivonina H."/>
        </authorList>
    </citation>
    <scope>NUCLEOTIDE SEQUENCE [LARGE SCALE GENOMIC DNA]</scope>
    <source>
        <strain evidence="4 5">XE</strain>
    </source>
</reference>
<feature type="domain" description="DUF3048" evidence="3">
    <location>
        <begin position="232"/>
        <end position="341"/>
    </location>
</feature>
<evidence type="ECO:0000313" key="4">
    <source>
        <dbReference type="EMBL" id="CAG5091181.1"/>
    </source>
</evidence>
<feature type="domain" description="DUF3048" evidence="2">
    <location>
        <begin position="63"/>
        <end position="205"/>
    </location>
</feature>
<gene>
    <name evidence="4" type="primary">txxe 3032-yerB</name>
    <name evidence="4" type="ORF">TXXE_15165</name>
</gene>
<dbReference type="InterPro" id="IPR023158">
    <property type="entry name" value="YerB-like_sf"/>
</dbReference>
<dbReference type="InterPro" id="IPR021416">
    <property type="entry name" value="DUF3048_N"/>
</dbReference>